<feature type="domain" description="PH" evidence="1">
    <location>
        <begin position="541"/>
        <end position="647"/>
    </location>
</feature>
<dbReference type="EMBL" id="OU898280">
    <property type="protein sequence ID" value="CAG9834514.1"/>
    <property type="molecule type" value="Genomic_DNA"/>
</dbReference>
<dbReference type="GO" id="GO:0000915">
    <property type="term" value="P:actomyosin contractile ring assembly"/>
    <property type="evidence" value="ECO:0007669"/>
    <property type="project" value="TreeGrafter"/>
</dbReference>
<dbReference type="PANTHER" id="PTHR21538:SF23">
    <property type="entry name" value="ANILLIN"/>
    <property type="match status" value="1"/>
</dbReference>
<dbReference type="Gene3D" id="2.30.29.30">
    <property type="entry name" value="Pleckstrin-homology domain (PH domain)/Phosphotyrosine-binding domain (PTB)"/>
    <property type="match status" value="1"/>
</dbReference>
<proteinExistence type="predicted"/>
<organism evidence="2 3">
    <name type="scientific">Diabrotica balteata</name>
    <name type="common">Banded cucumber beetle</name>
    <dbReference type="NCBI Taxonomy" id="107213"/>
    <lineage>
        <taxon>Eukaryota</taxon>
        <taxon>Metazoa</taxon>
        <taxon>Ecdysozoa</taxon>
        <taxon>Arthropoda</taxon>
        <taxon>Hexapoda</taxon>
        <taxon>Insecta</taxon>
        <taxon>Pterygota</taxon>
        <taxon>Neoptera</taxon>
        <taxon>Endopterygota</taxon>
        <taxon>Coleoptera</taxon>
        <taxon>Polyphaga</taxon>
        <taxon>Cucujiformia</taxon>
        <taxon>Chrysomeloidea</taxon>
        <taxon>Chrysomelidae</taxon>
        <taxon>Galerucinae</taxon>
        <taxon>Diabroticina</taxon>
        <taxon>Diabroticites</taxon>
        <taxon>Diabrotica</taxon>
    </lineage>
</organism>
<dbReference type="PANTHER" id="PTHR21538">
    <property type="entry name" value="ANILLIN/RHOTEKIN RTKN"/>
    <property type="match status" value="1"/>
</dbReference>
<dbReference type="InterPro" id="IPR012966">
    <property type="entry name" value="AHD"/>
</dbReference>
<protein>
    <recommendedName>
        <fullName evidence="1">PH domain-containing protein</fullName>
    </recommendedName>
</protein>
<evidence type="ECO:0000313" key="2">
    <source>
        <dbReference type="EMBL" id="CAG9834514.1"/>
    </source>
</evidence>
<dbReference type="AlphaFoldDB" id="A0A9N9XD11"/>
<reference evidence="2" key="1">
    <citation type="submission" date="2022-01" db="EMBL/GenBank/DDBJ databases">
        <authorList>
            <person name="King R."/>
        </authorList>
    </citation>
    <scope>NUCLEOTIDE SEQUENCE</scope>
</reference>
<name>A0A9N9XD11_DIABA</name>
<dbReference type="OrthoDB" id="5915976at2759"/>
<keyword evidence="3" id="KW-1185">Reference proteome</keyword>
<dbReference type="InterPro" id="IPR001849">
    <property type="entry name" value="PH_domain"/>
</dbReference>
<dbReference type="Pfam" id="PF00169">
    <property type="entry name" value="PH"/>
    <property type="match status" value="1"/>
</dbReference>
<dbReference type="PROSITE" id="PS50003">
    <property type="entry name" value="PH_DOMAIN"/>
    <property type="match status" value="1"/>
</dbReference>
<dbReference type="GO" id="GO:0000281">
    <property type="term" value="P:mitotic cytokinesis"/>
    <property type="evidence" value="ECO:0007669"/>
    <property type="project" value="TreeGrafter"/>
</dbReference>
<gene>
    <name evidence="2" type="ORF">DIABBA_LOCUS7811</name>
</gene>
<sequence>MTELQKSSMISETTPLQETVLNNTSYMSLNKDNNLNNKNSKRENLRKKSIAMDCLNNKNHKVSTLTVSSIDYDCNYIENDLSNQSTLSKNSKDSLFYHEPYEVRHKQPIMGKTALLRRSQVDPSDSFIIQSIILNKYENTLNYYVNRMYSRRQSRMSNVEDENNDDTVNAFRDSPADLSALDASELNDSFVNKEFHLRHCADSFNDDCDREVLNMSTCSTEIIDVISTCSEYDPKRFLVNALGELNNENCNATVNTQHCDESVGTSHLSSLLSTNDSMKRKLKRKKSHDVLSEDCSENGSTDSIIEQYKQELFQQHSTIFQVTKALKYCKASKQFIAGKERIEAEKILLVATIAKEALIKEISIMESDTSSFAADFRCTGEVIFSDFALNLRPKPYDEKLQDCEEYFLLIMKCGKTVLSSDILREVKNSIYISKEYKFSELHSNFEVDIRVYSLAVENRDTNKDIYCPSPKSILKCNKNPKPTRFIPTENVAFTPLGKSCIKNTDIPKSKNGQVQMKWKLLSNSSLQQTFNVKINSNFQLFNKLNGFLTLAIDRGVINWNRRWCVLEGFVLKYWNYPSEESSEPIDIVDIRYCTVEHVALADRSTCARSRTLLLPIKYPNGLKMYFLSADSQAELELWENDINFVVRSLLLWGAMKNKVF</sequence>
<dbReference type="InterPro" id="IPR011993">
    <property type="entry name" value="PH-like_dom_sf"/>
</dbReference>
<accession>A0A9N9XD11</accession>
<dbReference type="Pfam" id="PF08174">
    <property type="entry name" value="Anillin"/>
    <property type="match status" value="1"/>
</dbReference>
<evidence type="ECO:0000313" key="3">
    <source>
        <dbReference type="Proteomes" id="UP001153709"/>
    </source>
</evidence>
<dbReference type="InterPro" id="IPR051364">
    <property type="entry name" value="Cytokinesis/Rho-signaling"/>
</dbReference>
<dbReference type="SUPFAM" id="SSF50729">
    <property type="entry name" value="PH domain-like"/>
    <property type="match status" value="1"/>
</dbReference>
<dbReference type="Proteomes" id="UP001153709">
    <property type="component" value="Chromosome 5"/>
</dbReference>
<dbReference type="GO" id="GO:0031106">
    <property type="term" value="P:septin ring organization"/>
    <property type="evidence" value="ECO:0007669"/>
    <property type="project" value="TreeGrafter"/>
</dbReference>
<dbReference type="SMART" id="SM00233">
    <property type="entry name" value="PH"/>
    <property type="match status" value="1"/>
</dbReference>
<dbReference type="GO" id="GO:0005826">
    <property type="term" value="C:actomyosin contractile ring"/>
    <property type="evidence" value="ECO:0007669"/>
    <property type="project" value="TreeGrafter"/>
</dbReference>
<evidence type="ECO:0000259" key="1">
    <source>
        <dbReference type="PROSITE" id="PS50003"/>
    </source>
</evidence>